<keyword evidence="6" id="KW-1185">Reference proteome</keyword>
<dbReference type="GO" id="GO:0046872">
    <property type="term" value="F:metal ion binding"/>
    <property type="evidence" value="ECO:0007669"/>
    <property type="project" value="InterPro"/>
</dbReference>
<sequence>MRRCGIDPVTPFAIDCPVQIAFGAGSAAALPDFVQHPVIFVQGSSGAASDPVLAMLGDVAQVIRCAGEPSVASINAALDALDGIAVQTVVACGGGSVLDTGKVLAVLAGSGMRLTEDFGQIDPALLERRANVRLIALPTTAGTGAEVTKNAVLDVPSLGTKLSIRGRALFPDHALVDPDLMAGAPRSVALHAGLDAVTQLIEAHTSVVATPFTRALTAQALPEALGALRTVVTGDVAGWPAMAWASLASGVALANGGLGAAHGLAAVLGARLGAPHGALCGRLLVPVMRANAGARGVEHCAAEVAAVFAPVENGDALSGLAAWIDAQGLPRLADFGATGDGLPELARLGSVASSSQKNAVPLSIETYEAILKAAL</sequence>
<dbReference type="Pfam" id="PF25137">
    <property type="entry name" value="ADH_Fe_C"/>
    <property type="match status" value="1"/>
</dbReference>
<dbReference type="AlphaFoldDB" id="A0A221K700"/>
<feature type="domain" description="Fe-containing alcohol dehydrogenase-like C-terminal" evidence="4">
    <location>
        <begin position="191"/>
        <end position="375"/>
    </location>
</feature>
<dbReference type="Gene3D" id="3.40.50.1970">
    <property type="match status" value="1"/>
</dbReference>
<keyword evidence="2 5" id="KW-0560">Oxidoreductase</keyword>
<gene>
    <name evidence="5" type="primary">fucO</name>
    <name evidence="5" type="ORF">SULPSESMR1_03857</name>
</gene>
<evidence type="ECO:0000256" key="1">
    <source>
        <dbReference type="ARBA" id="ARBA00007358"/>
    </source>
</evidence>
<dbReference type="PANTHER" id="PTHR11496:SF102">
    <property type="entry name" value="ALCOHOL DEHYDROGENASE 4"/>
    <property type="match status" value="1"/>
</dbReference>
<feature type="domain" description="Alcohol dehydrogenase iron-type/glycerol dehydrogenase GldA" evidence="3">
    <location>
        <begin position="17"/>
        <end position="178"/>
    </location>
</feature>
<dbReference type="InterPro" id="IPR056798">
    <property type="entry name" value="ADH_Fe_C"/>
</dbReference>
<dbReference type="PANTHER" id="PTHR11496">
    <property type="entry name" value="ALCOHOL DEHYDROGENASE"/>
    <property type="match status" value="1"/>
</dbReference>
<comment type="similarity">
    <text evidence="1">Belongs to the iron-containing alcohol dehydrogenase family.</text>
</comment>
<evidence type="ECO:0000313" key="6">
    <source>
        <dbReference type="Proteomes" id="UP000199754"/>
    </source>
</evidence>
<dbReference type="Gene3D" id="1.20.1090.10">
    <property type="entry name" value="Dehydroquinate synthase-like - alpha domain"/>
    <property type="match status" value="1"/>
</dbReference>
<dbReference type="KEGG" id="spse:SULPSESMR1_03857"/>
<keyword evidence="5" id="KW-0614">Plasmid</keyword>
<reference evidence="5 6" key="1">
    <citation type="submission" date="2017-07" db="EMBL/GenBank/DDBJ databases">
        <title>Genome Sequence of Sulfitobacter pseudonitzschiae Strain SMR1 Isolated from a culture of the Diatom Skeletonema marinoi.</title>
        <authorList>
            <person name="Topel M."/>
            <person name="Pinder M.I.M."/>
            <person name="Johansson O.N."/>
            <person name="Kourtchenko O."/>
            <person name="Godhe A."/>
            <person name="Clarke A.K."/>
        </authorList>
    </citation>
    <scope>NUCLEOTIDE SEQUENCE [LARGE SCALE GENOMIC DNA]</scope>
    <source>
        <strain evidence="5 6">SMR1</strain>
        <plasmid evidence="5 6">pSMR1-2</plasmid>
    </source>
</reference>
<evidence type="ECO:0000256" key="2">
    <source>
        <dbReference type="ARBA" id="ARBA00023002"/>
    </source>
</evidence>
<dbReference type="Proteomes" id="UP000199754">
    <property type="component" value="Plasmid pSMR1-2"/>
</dbReference>
<accession>A0A221K700</accession>
<dbReference type="EC" id="1.1.1.77" evidence="5"/>
<proteinExistence type="inferred from homology"/>
<dbReference type="GO" id="GO:0008912">
    <property type="term" value="F:lactaldehyde reductase activity"/>
    <property type="evidence" value="ECO:0007669"/>
    <property type="project" value="UniProtKB-EC"/>
</dbReference>
<dbReference type="SUPFAM" id="SSF56796">
    <property type="entry name" value="Dehydroquinate synthase-like"/>
    <property type="match status" value="1"/>
</dbReference>
<protein>
    <submittedName>
        <fullName evidence="5">Lactaldehyde reductase</fullName>
        <ecNumber evidence="5">1.1.1.77</ecNumber>
    </submittedName>
</protein>
<dbReference type="GO" id="GO:0004022">
    <property type="term" value="F:alcohol dehydrogenase (NAD+) activity"/>
    <property type="evidence" value="ECO:0007669"/>
    <property type="project" value="TreeGrafter"/>
</dbReference>
<dbReference type="InterPro" id="IPR001670">
    <property type="entry name" value="ADH_Fe/GldA"/>
</dbReference>
<dbReference type="InterPro" id="IPR039697">
    <property type="entry name" value="Alcohol_dehydrogenase_Fe"/>
</dbReference>
<geneLocation type="plasmid" evidence="5 6">
    <name>pSMR1-2</name>
</geneLocation>
<dbReference type="Pfam" id="PF00465">
    <property type="entry name" value="Fe-ADH"/>
    <property type="match status" value="1"/>
</dbReference>
<evidence type="ECO:0000313" key="5">
    <source>
        <dbReference type="EMBL" id="ASM74784.1"/>
    </source>
</evidence>
<evidence type="ECO:0000259" key="3">
    <source>
        <dbReference type="Pfam" id="PF00465"/>
    </source>
</evidence>
<dbReference type="EMBL" id="CP022417">
    <property type="protein sequence ID" value="ASM74784.1"/>
    <property type="molecule type" value="Genomic_DNA"/>
</dbReference>
<name>A0A221K700_9RHOB</name>
<organism evidence="5 6">
    <name type="scientific">Pseudosulfitobacter pseudonitzschiae</name>
    <dbReference type="NCBI Taxonomy" id="1402135"/>
    <lineage>
        <taxon>Bacteria</taxon>
        <taxon>Pseudomonadati</taxon>
        <taxon>Pseudomonadota</taxon>
        <taxon>Alphaproteobacteria</taxon>
        <taxon>Rhodobacterales</taxon>
        <taxon>Roseobacteraceae</taxon>
        <taxon>Pseudosulfitobacter</taxon>
    </lineage>
</organism>
<evidence type="ECO:0000259" key="4">
    <source>
        <dbReference type="Pfam" id="PF25137"/>
    </source>
</evidence>
<dbReference type="STRING" id="1402135.SAMN05444149_11149"/>